<dbReference type="Proteomes" id="UP000183413">
    <property type="component" value="Unassembled WGS sequence"/>
</dbReference>
<dbReference type="Pfam" id="PF04149">
    <property type="entry name" value="DUF397"/>
    <property type="match status" value="1"/>
</dbReference>
<name>A0A1I5IZX7_9ACTN</name>
<protein>
    <recommendedName>
        <fullName evidence="1">DUF397 domain-containing protein</fullName>
    </recommendedName>
</protein>
<dbReference type="InterPro" id="IPR007278">
    <property type="entry name" value="DUF397"/>
</dbReference>
<keyword evidence="3" id="KW-1185">Reference proteome</keyword>
<accession>A0A1I5IZX7</accession>
<dbReference type="EMBL" id="FOVH01000008">
    <property type="protein sequence ID" value="SFO66134.1"/>
    <property type="molecule type" value="Genomic_DNA"/>
</dbReference>
<sequence length="55" mass="5820">MSGNDCVEVAVLDPAGHTIGIRDSKNATGPIIAVPLPHWHALLGYIRQGNDDLTV</sequence>
<evidence type="ECO:0000259" key="1">
    <source>
        <dbReference type="Pfam" id="PF04149"/>
    </source>
</evidence>
<gene>
    <name evidence="2" type="ORF">SAMN04489713_108205</name>
</gene>
<feature type="domain" description="DUF397" evidence="1">
    <location>
        <begin position="3"/>
        <end position="47"/>
    </location>
</feature>
<organism evidence="2 3">
    <name type="scientific">Actinomadura madurae</name>
    <dbReference type="NCBI Taxonomy" id="1993"/>
    <lineage>
        <taxon>Bacteria</taxon>
        <taxon>Bacillati</taxon>
        <taxon>Actinomycetota</taxon>
        <taxon>Actinomycetes</taxon>
        <taxon>Streptosporangiales</taxon>
        <taxon>Thermomonosporaceae</taxon>
        <taxon>Actinomadura</taxon>
    </lineage>
</organism>
<dbReference type="STRING" id="1993.SAMN04489713_108205"/>
<dbReference type="AlphaFoldDB" id="A0A1I5IZX7"/>
<evidence type="ECO:0000313" key="2">
    <source>
        <dbReference type="EMBL" id="SFO66134.1"/>
    </source>
</evidence>
<proteinExistence type="predicted"/>
<evidence type="ECO:0000313" key="3">
    <source>
        <dbReference type="Proteomes" id="UP000183413"/>
    </source>
</evidence>
<reference evidence="2 3" key="1">
    <citation type="submission" date="2016-10" db="EMBL/GenBank/DDBJ databases">
        <authorList>
            <person name="de Groot N.N."/>
        </authorList>
    </citation>
    <scope>NUCLEOTIDE SEQUENCE [LARGE SCALE GENOMIC DNA]</scope>
    <source>
        <strain evidence="2 3">DSM 43067</strain>
    </source>
</reference>
<dbReference type="InParanoid" id="A0A1I5IZX7"/>